<dbReference type="PROSITE" id="PS50072">
    <property type="entry name" value="CSA_PPIASE_2"/>
    <property type="match status" value="1"/>
</dbReference>
<protein>
    <recommendedName>
        <fullName evidence="1">peptidylprolyl isomerase</fullName>
        <ecNumber evidence="1">5.2.1.8</ecNumber>
    </recommendedName>
</protein>
<name>A0A381RAB3_9ZZZZ</name>
<dbReference type="PRINTS" id="PR00153">
    <property type="entry name" value="CSAPPISMRASE"/>
</dbReference>
<evidence type="ECO:0000256" key="2">
    <source>
        <dbReference type="ARBA" id="ARBA00023110"/>
    </source>
</evidence>
<dbReference type="InterPro" id="IPR029000">
    <property type="entry name" value="Cyclophilin-like_dom_sf"/>
</dbReference>
<sequence>MTIDESKSYSAIFKTNHGDINIDLFASQAPVTVNNFVFLARDGFYNNVIFHRVIPDFMIQGGDPDGTGMGGPGYRFQDEFDPSLVFDSPGILAMANSGPGTNGSQFFITVAPTTHLNGAHTIFGKVTSGQGIADTISKVPQGAGNRPTDQVTIERIEIHES</sequence>
<dbReference type="Pfam" id="PF00160">
    <property type="entry name" value="Pro_isomerase"/>
    <property type="match status" value="1"/>
</dbReference>
<keyword evidence="2" id="KW-0697">Rotamase</keyword>
<accession>A0A381RAB3</accession>
<evidence type="ECO:0000256" key="1">
    <source>
        <dbReference type="ARBA" id="ARBA00013194"/>
    </source>
</evidence>
<dbReference type="Gene3D" id="2.40.100.10">
    <property type="entry name" value="Cyclophilin-like"/>
    <property type="match status" value="1"/>
</dbReference>
<dbReference type="GO" id="GO:0003755">
    <property type="term" value="F:peptidyl-prolyl cis-trans isomerase activity"/>
    <property type="evidence" value="ECO:0007669"/>
    <property type="project" value="UniProtKB-KW"/>
</dbReference>
<dbReference type="CDD" id="cd00317">
    <property type="entry name" value="cyclophilin"/>
    <property type="match status" value="1"/>
</dbReference>
<dbReference type="InterPro" id="IPR020892">
    <property type="entry name" value="Cyclophilin-type_PPIase_CS"/>
</dbReference>
<dbReference type="InterPro" id="IPR024936">
    <property type="entry name" value="Cyclophilin-type_PPIase"/>
</dbReference>
<dbReference type="SUPFAM" id="SSF50891">
    <property type="entry name" value="Cyclophilin-like"/>
    <property type="match status" value="1"/>
</dbReference>
<dbReference type="PANTHER" id="PTHR45625:SF4">
    <property type="entry name" value="PEPTIDYLPROLYL ISOMERASE DOMAIN AND WD REPEAT-CONTAINING PROTEIN 1"/>
    <property type="match status" value="1"/>
</dbReference>
<evidence type="ECO:0000313" key="5">
    <source>
        <dbReference type="EMBL" id="SUZ88706.1"/>
    </source>
</evidence>
<feature type="domain" description="PPIase cyclophilin-type" evidence="4">
    <location>
        <begin position="11"/>
        <end position="158"/>
    </location>
</feature>
<dbReference type="PIRSF" id="PIRSF001467">
    <property type="entry name" value="Peptidylpro_ismrse"/>
    <property type="match status" value="1"/>
</dbReference>
<keyword evidence="3" id="KW-0413">Isomerase</keyword>
<dbReference type="PROSITE" id="PS00170">
    <property type="entry name" value="CSA_PPIASE_1"/>
    <property type="match status" value="1"/>
</dbReference>
<dbReference type="InterPro" id="IPR002130">
    <property type="entry name" value="Cyclophilin-type_PPIase_dom"/>
</dbReference>
<dbReference type="EMBL" id="UINC01001783">
    <property type="protein sequence ID" value="SUZ88706.1"/>
    <property type="molecule type" value="Genomic_DNA"/>
</dbReference>
<reference evidence="5" key="1">
    <citation type="submission" date="2018-05" db="EMBL/GenBank/DDBJ databases">
        <authorList>
            <person name="Lanie J.A."/>
            <person name="Ng W.-L."/>
            <person name="Kazmierczak K.M."/>
            <person name="Andrzejewski T.M."/>
            <person name="Davidsen T.M."/>
            <person name="Wayne K.J."/>
            <person name="Tettelin H."/>
            <person name="Glass J.I."/>
            <person name="Rusch D."/>
            <person name="Podicherti R."/>
            <person name="Tsui H.-C.T."/>
            <person name="Winkler M.E."/>
        </authorList>
    </citation>
    <scope>NUCLEOTIDE SEQUENCE</scope>
</reference>
<proteinExistence type="predicted"/>
<dbReference type="InterPro" id="IPR044666">
    <property type="entry name" value="Cyclophilin_A-like"/>
</dbReference>
<evidence type="ECO:0000259" key="4">
    <source>
        <dbReference type="PROSITE" id="PS50072"/>
    </source>
</evidence>
<evidence type="ECO:0000256" key="3">
    <source>
        <dbReference type="ARBA" id="ARBA00023235"/>
    </source>
</evidence>
<organism evidence="5">
    <name type="scientific">marine metagenome</name>
    <dbReference type="NCBI Taxonomy" id="408172"/>
    <lineage>
        <taxon>unclassified sequences</taxon>
        <taxon>metagenomes</taxon>
        <taxon>ecological metagenomes</taxon>
    </lineage>
</organism>
<dbReference type="AlphaFoldDB" id="A0A381RAB3"/>
<dbReference type="EC" id="5.2.1.8" evidence="1"/>
<gene>
    <name evidence="5" type="ORF">METZ01_LOCUS41560</name>
</gene>
<dbReference type="GO" id="GO:0006457">
    <property type="term" value="P:protein folding"/>
    <property type="evidence" value="ECO:0007669"/>
    <property type="project" value="InterPro"/>
</dbReference>
<dbReference type="PANTHER" id="PTHR45625">
    <property type="entry name" value="PEPTIDYL-PROLYL CIS-TRANS ISOMERASE-RELATED"/>
    <property type="match status" value="1"/>
</dbReference>